<organism evidence="7 8">
    <name type="scientific">Cephus cinctus</name>
    <name type="common">Wheat stem sawfly</name>
    <dbReference type="NCBI Taxonomy" id="211228"/>
    <lineage>
        <taxon>Eukaryota</taxon>
        <taxon>Metazoa</taxon>
        <taxon>Ecdysozoa</taxon>
        <taxon>Arthropoda</taxon>
        <taxon>Hexapoda</taxon>
        <taxon>Insecta</taxon>
        <taxon>Pterygota</taxon>
        <taxon>Neoptera</taxon>
        <taxon>Endopterygota</taxon>
        <taxon>Hymenoptera</taxon>
        <taxon>Cephoidea</taxon>
        <taxon>Cephidae</taxon>
        <taxon>Cephus</taxon>
    </lineage>
</organism>
<evidence type="ECO:0000313" key="8">
    <source>
        <dbReference type="RefSeq" id="XP_015608165.1"/>
    </source>
</evidence>
<reference evidence="8" key="1">
    <citation type="submission" date="2025-08" db="UniProtKB">
        <authorList>
            <consortium name="RefSeq"/>
        </authorList>
    </citation>
    <scope>IDENTIFICATION</scope>
</reference>
<dbReference type="RefSeq" id="XP_015608165.1">
    <property type="nucleotide sequence ID" value="XM_015752679.2"/>
</dbReference>
<evidence type="ECO:0000313" key="7">
    <source>
        <dbReference type="Proteomes" id="UP000694920"/>
    </source>
</evidence>
<protein>
    <submittedName>
        <fullName evidence="8">Serine protease inhibitor 3/4 isoform X1</fullName>
    </submittedName>
</protein>
<keyword evidence="2 8" id="KW-0646">Protease inhibitor</keyword>
<comment type="similarity">
    <text evidence="1 4">Belongs to the serpin family.</text>
</comment>
<evidence type="ECO:0000256" key="2">
    <source>
        <dbReference type="ARBA" id="ARBA00022690"/>
    </source>
</evidence>
<dbReference type="AlphaFoldDB" id="A0AAJ7CDJ0"/>
<evidence type="ECO:0000259" key="6">
    <source>
        <dbReference type="SMART" id="SM00093"/>
    </source>
</evidence>
<dbReference type="PANTHER" id="PTHR11461:SF211">
    <property type="entry name" value="GH10112P-RELATED"/>
    <property type="match status" value="1"/>
</dbReference>
<dbReference type="GeneID" id="107273972"/>
<feature type="signal peptide" evidence="5">
    <location>
        <begin position="1"/>
        <end position="25"/>
    </location>
</feature>
<dbReference type="InterPro" id="IPR023795">
    <property type="entry name" value="Serpin_CS"/>
</dbReference>
<dbReference type="GO" id="GO:0005615">
    <property type="term" value="C:extracellular space"/>
    <property type="evidence" value="ECO:0007669"/>
    <property type="project" value="InterPro"/>
</dbReference>
<dbReference type="InterPro" id="IPR000215">
    <property type="entry name" value="Serpin_fam"/>
</dbReference>
<evidence type="ECO:0000256" key="5">
    <source>
        <dbReference type="SAM" id="SignalP"/>
    </source>
</evidence>
<gene>
    <name evidence="8" type="primary">LOC107273972</name>
</gene>
<keyword evidence="3 8" id="KW-0722">Serine protease inhibitor</keyword>
<dbReference type="PANTHER" id="PTHR11461">
    <property type="entry name" value="SERINE PROTEASE INHIBITOR, SERPIN"/>
    <property type="match status" value="1"/>
</dbReference>
<dbReference type="SMART" id="SM00093">
    <property type="entry name" value="SERPIN"/>
    <property type="match status" value="1"/>
</dbReference>
<accession>A0AAJ7CDJ0</accession>
<dbReference type="InterPro" id="IPR023796">
    <property type="entry name" value="Serpin_dom"/>
</dbReference>
<dbReference type="Gene3D" id="2.10.310.10">
    <property type="entry name" value="Serpins superfamily"/>
    <property type="match status" value="1"/>
</dbReference>
<name>A0AAJ7CDJ0_CEPCN</name>
<feature type="domain" description="Serpin" evidence="6">
    <location>
        <begin position="47"/>
        <end position="405"/>
    </location>
</feature>
<evidence type="ECO:0000256" key="4">
    <source>
        <dbReference type="RuleBase" id="RU000411"/>
    </source>
</evidence>
<keyword evidence="5" id="KW-0732">Signal</keyword>
<feature type="chain" id="PRO_5042553735" evidence="5">
    <location>
        <begin position="26"/>
        <end position="407"/>
    </location>
</feature>
<evidence type="ECO:0000256" key="1">
    <source>
        <dbReference type="ARBA" id="ARBA00009500"/>
    </source>
</evidence>
<dbReference type="GO" id="GO:0004867">
    <property type="term" value="F:serine-type endopeptidase inhibitor activity"/>
    <property type="evidence" value="ECO:0007669"/>
    <property type="project" value="UniProtKB-KW"/>
</dbReference>
<dbReference type="KEGG" id="ccin:107273972"/>
<dbReference type="InterPro" id="IPR036186">
    <property type="entry name" value="Serpin_sf"/>
</dbReference>
<dbReference type="Proteomes" id="UP000694920">
    <property type="component" value="Unplaced"/>
</dbReference>
<dbReference type="Gene3D" id="2.30.39.10">
    <property type="entry name" value="Alpha-1-antitrypsin, domain 1"/>
    <property type="match status" value="1"/>
</dbReference>
<dbReference type="Pfam" id="PF00079">
    <property type="entry name" value="Serpin"/>
    <property type="match status" value="1"/>
</dbReference>
<evidence type="ECO:0000256" key="3">
    <source>
        <dbReference type="ARBA" id="ARBA00022900"/>
    </source>
</evidence>
<dbReference type="InterPro" id="IPR042185">
    <property type="entry name" value="Serpin_sf_2"/>
</dbReference>
<proteinExistence type="inferred from homology"/>
<dbReference type="CDD" id="cd19601">
    <property type="entry name" value="serpin42Da-like"/>
    <property type="match status" value="1"/>
</dbReference>
<keyword evidence="7" id="KW-1185">Reference proteome</keyword>
<sequence length="407" mass="45373">MQLSLGPFFICLTVLCTFLVTYTNAEKIVTSNSPLSVIASASNSFGIDFLKRLLQEKTGNIICSPLSVNIVLAMAAYGARGNTGFQIRQTLTLPEEDAIGQSGYESLITSLNDIKTVDLQIANKIFVAKKFEVNPDYTAITKDIFHSECETVDVSNPTAAAATINSWCANNTNNRIKDLLTPDDIDNRTKLVLINAIYFKGKWKDSFDGKYTSDLPFHINSNTIKEVPMMTITSMYLHGQLHNLDARFVELPYKGDEVSMFIIVPNKIDGLQRIENNIHDLDFSRLNQYGRNEEVILFVPKFKIENTIELNNLLQKVGMAEMFTDAADFSGIADTPLKVSKILQKGFIEVNEEGSEAVAASAFLVRPASADAVYKPVIQVDRPFLYAIVDSRYKSILFYGRIQDPTL</sequence>
<dbReference type="Gene3D" id="3.30.497.10">
    <property type="entry name" value="Antithrombin, subunit I, domain 2"/>
    <property type="match status" value="1"/>
</dbReference>
<dbReference type="SUPFAM" id="SSF56574">
    <property type="entry name" value="Serpins"/>
    <property type="match status" value="1"/>
</dbReference>
<dbReference type="InterPro" id="IPR042178">
    <property type="entry name" value="Serpin_sf_1"/>
</dbReference>
<dbReference type="PROSITE" id="PS00284">
    <property type="entry name" value="SERPIN"/>
    <property type="match status" value="1"/>
</dbReference>